<dbReference type="GO" id="GO:0051301">
    <property type="term" value="P:cell division"/>
    <property type="evidence" value="ECO:0007669"/>
    <property type="project" value="UniProtKB-KW"/>
</dbReference>
<keyword evidence="7 8" id="KW-0573">Peptidoglycan synthesis</keyword>
<dbReference type="UniPathway" id="UPA00219"/>
<dbReference type="NCBIfam" id="TIGR01087">
    <property type="entry name" value="murD"/>
    <property type="match status" value="1"/>
</dbReference>
<dbReference type="Gene3D" id="3.40.1190.10">
    <property type="entry name" value="Mur-like, catalytic domain"/>
    <property type="match status" value="1"/>
</dbReference>
<dbReference type="GO" id="GO:0008764">
    <property type="term" value="F:UDP-N-acetylmuramoylalanine-D-glutamate ligase activity"/>
    <property type="evidence" value="ECO:0007669"/>
    <property type="project" value="UniProtKB-UniRule"/>
</dbReference>
<dbReference type="EMBL" id="MFAK01000019">
    <property type="protein sequence ID" value="OGD74976.1"/>
    <property type="molecule type" value="Genomic_DNA"/>
</dbReference>
<evidence type="ECO:0000313" key="11">
    <source>
        <dbReference type="EMBL" id="OGD74976.1"/>
    </source>
</evidence>
<keyword evidence="7 8" id="KW-0133">Cell shape</keyword>
<keyword evidence="7 8" id="KW-0961">Cell wall biogenesis/degradation</keyword>
<dbReference type="PANTHER" id="PTHR43692">
    <property type="entry name" value="UDP-N-ACETYLMURAMOYLALANINE--D-GLUTAMATE LIGASE"/>
    <property type="match status" value="1"/>
</dbReference>
<reference evidence="11 12" key="1">
    <citation type="journal article" date="2016" name="Nat. Commun.">
        <title>Thousands of microbial genomes shed light on interconnected biogeochemical processes in an aquifer system.</title>
        <authorList>
            <person name="Anantharaman K."/>
            <person name="Brown C.T."/>
            <person name="Hug L.A."/>
            <person name="Sharon I."/>
            <person name="Castelle C.J."/>
            <person name="Probst A.J."/>
            <person name="Thomas B.C."/>
            <person name="Singh A."/>
            <person name="Wilkins M.J."/>
            <person name="Karaoz U."/>
            <person name="Brodie E.L."/>
            <person name="Williams K.H."/>
            <person name="Hubbard S.S."/>
            <person name="Banfield J.F."/>
        </authorList>
    </citation>
    <scope>NUCLEOTIDE SEQUENCE [LARGE SCALE GENOMIC DNA]</scope>
</reference>
<dbReference type="GO" id="GO:0005524">
    <property type="term" value="F:ATP binding"/>
    <property type="evidence" value="ECO:0007669"/>
    <property type="project" value="UniProtKB-UniRule"/>
</dbReference>
<dbReference type="Pfam" id="PF08245">
    <property type="entry name" value="Mur_ligase_M"/>
    <property type="match status" value="1"/>
</dbReference>
<dbReference type="SUPFAM" id="SSF53623">
    <property type="entry name" value="MurD-like peptide ligases, catalytic domain"/>
    <property type="match status" value="1"/>
</dbReference>
<proteinExistence type="inferred from homology"/>
<dbReference type="HAMAP" id="MF_00639">
    <property type="entry name" value="MurD"/>
    <property type="match status" value="1"/>
</dbReference>
<keyword evidence="7 8" id="KW-0131">Cell cycle</keyword>
<comment type="caution">
    <text evidence="11">The sequence shown here is derived from an EMBL/GenBank/DDBJ whole genome shotgun (WGS) entry which is preliminary data.</text>
</comment>
<dbReference type="InterPro" id="IPR005762">
    <property type="entry name" value="MurD"/>
</dbReference>
<dbReference type="Proteomes" id="UP000176191">
    <property type="component" value="Unassembled WGS sequence"/>
</dbReference>
<dbReference type="GO" id="GO:0005737">
    <property type="term" value="C:cytoplasm"/>
    <property type="evidence" value="ECO:0007669"/>
    <property type="project" value="UniProtKB-SubCell"/>
</dbReference>
<evidence type="ECO:0000259" key="10">
    <source>
        <dbReference type="Pfam" id="PF08245"/>
    </source>
</evidence>
<keyword evidence="5 7" id="KW-0547">Nucleotide-binding</keyword>
<evidence type="ECO:0000256" key="1">
    <source>
        <dbReference type="ARBA" id="ARBA00004496"/>
    </source>
</evidence>
<dbReference type="PANTHER" id="PTHR43692:SF1">
    <property type="entry name" value="UDP-N-ACETYLMURAMOYLALANINE--D-GLUTAMATE LIGASE"/>
    <property type="match status" value="1"/>
</dbReference>
<organism evidence="11 12">
    <name type="scientific">Candidatus Collierbacteria bacterium RIFOXYA2_FULL_46_10</name>
    <dbReference type="NCBI Taxonomy" id="1817726"/>
    <lineage>
        <taxon>Bacteria</taxon>
        <taxon>Candidatus Collieribacteriota</taxon>
    </lineage>
</organism>
<feature type="binding site" evidence="7">
    <location>
        <begin position="120"/>
        <end position="126"/>
    </location>
    <ligand>
        <name>ATP</name>
        <dbReference type="ChEBI" id="CHEBI:30616"/>
    </ligand>
</feature>
<dbReference type="SUPFAM" id="SSF53244">
    <property type="entry name" value="MurD-like peptide ligases, peptide-binding domain"/>
    <property type="match status" value="1"/>
</dbReference>
<keyword evidence="7 8" id="KW-0132">Cell division</keyword>
<keyword evidence="6 7" id="KW-0067">ATP-binding</keyword>
<evidence type="ECO:0000313" key="12">
    <source>
        <dbReference type="Proteomes" id="UP000176191"/>
    </source>
</evidence>
<gene>
    <name evidence="7" type="primary">murD</name>
    <name evidence="11" type="ORF">A2228_00815</name>
</gene>
<name>A0A1F5F5W8_9BACT</name>
<dbReference type="InterPro" id="IPR036615">
    <property type="entry name" value="Mur_ligase_C_dom_sf"/>
</dbReference>
<comment type="similarity">
    <text evidence="7">Belongs to the MurCDEF family.</text>
</comment>
<evidence type="ECO:0000256" key="3">
    <source>
        <dbReference type="ARBA" id="ARBA00022490"/>
    </source>
</evidence>
<protein>
    <recommendedName>
        <fullName evidence="7 8">UDP-N-acetylmuramoylalanine--D-glutamate ligase</fullName>
        <ecNumber evidence="7 8">6.3.2.9</ecNumber>
    </recommendedName>
    <alternativeName>
        <fullName evidence="7">D-glutamic acid-adding enzyme</fullName>
    </alternativeName>
    <alternativeName>
        <fullName evidence="7">UDP-N-acetylmuramoyl-L-alanyl-D-glutamate synthetase</fullName>
    </alternativeName>
</protein>
<comment type="subcellular location">
    <subcellularLocation>
        <location evidence="1 7 8">Cytoplasm</location>
    </subcellularLocation>
</comment>
<evidence type="ECO:0000256" key="5">
    <source>
        <dbReference type="ARBA" id="ARBA00022741"/>
    </source>
</evidence>
<dbReference type="Gene3D" id="3.90.190.20">
    <property type="entry name" value="Mur ligase, C-terminal domain"/>
    <property type="match status" value="1"/>
</dbReference>
<evidence type="ECO:0000256" key="8">
    <source>
        <dbReference type="RuleBase" id="RU003664"/>
    </source>
</evidence>
<evidence type="ECO:0000256" key="6">
    <source>
        <dbReference type="ARBA" id="ARBA00022840"/>
    </source>
</evidence>
<comment type="pathway">
    <text evidence="2 7 8">Cell wall biogenesis; peptidoglycan biosynthesis.</text>
</comment>
<evidence type="ECO:0000256" key="7">
    <source>
        <dbReference type="HAMAP-Rule" id="MF_00639"/>
    </source>
</evidence>
<dbReference type="InterPro" id="IPR004101">
    <property type="entry name" value="Mur_ligase_C"/>
</dbReference>
<feature type="domain" description="Mur ligase central" evidence="10">
    <location>
        <begin position="118"/>
        <end position="248"/>
    </location>
</feature>
<dbReference type="Pfam" id="PF02875">
    <property type="entry name" value="Mur_ligase_C"/>
    <property type="match status" value="1"/>
</dbReference>
<keyword evidence="4 7" id="KW-0436">Ligase</keyword>
<dbReference type="InterPro" id="IPR036565">
    <property type="entry name" value="Mur-like_cat_sf"/>
</dbReference>
<dbReference type="AlphaFoldDB" id="A0A1F5F5W8"/>
<dbReference type="SUPFAM" id="SSF51984">
    <property type="entry name" value="MurCD N-terminal domain"/>
    <property type="match status" value="1"/>
</dbReference>
<dbReference type="EC" id="6.3.2.9" evidence="7 8"/>
<dbReference type="Gene3D" id="3.40.50.720">
    <property type="entry name" value="NAD(P)-binding Rossmann-like Domain"/>
    <property type="match status" value="1"/>
</dbReference>
<comment type="catalytic activity">
    <reaction evidence="7 8">
        <text>UDP-N-acetyl-alpha-D-muramoyl-L-alanine + D-glutamate + ATP = UDP-N-acetyl-alpha-D-muramoyl-L-alanyl-D-glutamate + ADP + phosphate + H(+)</text>
        <dbReference type="Rhea" id="RHEA:16429"/>
        <dbReference type="ChEBI" id="CHEBI:15378"/>
        <dbReference type="ChEBI" id="CHEBI:29986"/>
        <dbReference type="ChEBI" id="CHEBI:30616"/>
        <dbReference type="ChEBI" id="CHEBI:43474"/>
        <dbReference type="ChEBI" id="CHEBI:83898"/>
        <dbReference type="ChEBI" id="CHEBI:83900"/>
        <dbReference type="ChEBI" id="CHEBI:456216"/>
        <dbReference type="EC" id="6.3.2.9"/>
    </reaction>
</comment>
<accession>A0A1F5F5W8</accession>
<dbReference type="GO" id="GO:0071555">
    <property type="term" value="P:cell wall organization"/>
    <property type="evidence" value="ECO:0007669"/>
    <property type="project" value="UniProtKB-KW"/>
</dbReference>
<dbReference type="Pfam" id="PF21799">
    <property type="entry name" value="MurD-like_N"/>
    <property type="match status" value="1"/>
</dbReference>
<dbReference type="GO" id="GO:0009252">
    <property type="term" value="P:peptidoglycan biosynthetic process"/>
    <property type="evidence" value="ECO:0007669"/>
    <property type="project" value="UniProtKB-UniRule"/>
</dbReference>
<keyword evidence="3 7" id="KW-0963">Cytoplasm</keyword>
<dbReference type="InterPro" id="IPR013221">
    <property type="entry name" value="Mur_ligase_cen"/>
</dbReference>
<sequence length="442" mass="47521">MNIQTYFQGKKILVFGLGQQGGGIGDANYLARHGHQVKVADLLTAKDLKLDSSTLSPEISQSLGGHLPTDIHWADIILKNPGVPDDQPLIKLARSLGKDVVTSIALYVKYAPHPVIGITGTRGKSTTTALISALLNKAYPHQIITGGNIPGTSGLALFDESTDQRYSVLELSSFQLHNFHDLHLSPHIAVITNLYPDHLNRYSSLEAYQQDKSAICAYQQSKDFTLVNAKNPGALAISQASPGQITSYQASDVTGWETSLPGTHNRENLAAMAALARVLQLPPDLARLVAQTFAGLPFRQELIATVKGVRYINDTTATTPVALAKAVEAQTTPFILLVGGESKNLPTQPILDSLKNNDLVKSIIILGSHHLPAFVEELRTLCGSKIIGQVDSMPEAVKLAAKVATSGDTVLLSPGFASFDLFANEFDRGRQFNQAVTSLNYA</sequence>
<comment type="function">
    <text evidence="7 8">Cell wall formation. Catalyzes the addition of glutamate to the nucleotide precursor UDP-N-acetylmuramoyl-L-alanine (UMA).</text>
</comment>
<evidence type="ECO:0000256" key="4">
    <source>
        <dbReference type="ARBA" id="ARBA00022598"/>
    </source>
</evidence>
<dbReference type="GO" id="GO:0008360">
    <property type="term" value="P:regulation of cell shape"/>
    <property type="evidence" value="ECO:0007669"/>
    <property type="project" value="UniProtKB-KW"/>
</dbReference>
<evidence type="ECO:0000259" key="9">
    <source>
        <dbReference type="Pfam" id="PF02875"/>
    </source>
</evidence>
<evidence type="ECO:0000256" key="2">
    <source>
        <dbReference type="ARBA" id="ARBA00004752"/>
    </source>
</evidence>
<feature type="domain" description="Mur ligase C-terminal" evidence="9">
    <location>
        <begin position="299"/>
        <end position="414"/>
    </location>
</feature>